<evidence type="ECO:0000313" key="3">
    <source>
        <dbReference type="Proteomes" id="UP001159363"/>
    </source>
</evidence>
<protein>
    <recommendedName>
        <fullName evidence="1">Fibronectin type-III domain-containing protein</fullName>
    </recommendedName>
</protein>
<dbReference type="CDD" id="cd00063">
    <property type="entry name" value="FN3"/>
    <property type="match status" value="1"/>
</dbReference>
<dbReference type="SMART" id="SM00060">
    <property type="entry name" value="FN3"/>
    <property type="match status" value="1"/>
</dbReference>
<evidence type="ECO:0000259" key="1">
    <source>
        <dbReference type="PROSITE" id="PS50853"/>
    </source>
</evidence>
<accession>A0ABQ9I4N6</accession>
<proteinExistence type="predicted"/>
<dbReference type="Gene3D" id="2.60.40.10">
    <property type="entry name" value="Immunoglobulins"/>
    <property type="match status" value="1"/>
</dbReference>
<comment type="caution">
    <text evidence="2">The sequence shown here is derived from an EMBL/GenBank/DDBJ whole genome shotgun (WGS) entry which is preliminary data.</text>
</comment>
<keyword evidence="3" id="KW-1185">Reference proteome</keyword>
<feature type="domain" description="Fibronectin type-III" evidence="1">
    <location>
        <begin position="98"/>
        <end position="190"/>
    </location>
</feature>
<dbReference type="EMBL" id="JARBHB010000002">
    <property type="protein sequence ID" value="KAJ8891619.1"/>
    <property type="molecule type" value="Genomic_DNA"/>
</dbReference>
<dbReference type="InterPro" id="IPR036116">
    <property type="entry name" value="FN3_sf"/>
</dbReference>
<dbReference type="InterPro" id="IPR003961">
    <property type="entry name" value="FN3_dom"/>
</dbReference>
<dbReference type="InterPro" id="IPR013783">
    <property type="entry name" value="Ig-like_fold"/>
</dbReference>
<organism evidence="2 3">
    <name type="scientific">Dryococelus australis</name>
    <dbReference type="NCBI Taxonomy" id="614101"/>
    <lineage>
        <taxon>Eukaryota</taxon>
        <taxon>Metazoa</taxon>
        <taxon>Ecdysozoa</taxon>
        <taxon>Arthropoda</taxon>
        <taxon>Hexapoda</taxon>
        <taxon>Insecta</taxon>
        <taxon>Pterygota</taxon>
        <taxon>Neoptera</taxon>
        <taxon>Polyneoptera</taxon>
        <taxon>Phasmatodea</taxon>
        <taxon>Verophasmatodea</taxon>
        <taxon>Anareolatae</taxon>
        <taxon>Phasmatidae</taxon>
        <taxon>Eurycanthinae</taxon>
        <taxon>Dryococelus</taxon>
    </lineage>
</organism>
<reference evidence="2 3" key="1">
    <citation type="submission" date="2023-02" db="EMBL/GenBank/DDBJ databases">
        <title>LHISI_Scaffold_Assembly.</title>
        <authorList>
            <person name="Stuart O.P."/>
            <person name="Cleave R."/>
            <person name="Magrath M.J.L."/>
            <person name="Mikheyev A.S."/>
        </authorList>
    </citation>
    <scope>NUCLEOTIDE SEQUENCE [LARGE SCALE GENOMIC DNA]</scope>
    <source>
        <strain evidence="2">Daus_M_001</strain>
        <tissue evidence="2">Leg muscle</tissue>
    </source>
</reference>
<dbReference type="Proteomes" id="UP001159363">
    <property type="component" value="Chromosome 2"/>
</dbReference>
<dbReference type="PROSITE" id="PS50853">
    <property type="entry name" value="FN3"/>
    <property type="match status" value="1"/>
</dbReference>
<evidence type="ECO:0000313" key="2">
    <source>
        <dbReference type="EMBL" id="KAJ8891619.1"/>
    </source>
</evidence>
<gene>
    <name evidence="2" type="ORF">PR048_004147</name>
</gene>
<name>A0ABQ9I4N6_9NEOP</name>
<sequence>MVAVAAVSQLEVHSNGSAALLTWEPPPLLASTCVRGYQVCWHPRDSPSRPECFLQAAETHVFQRPACELYLASVRIAGVDNSISGATSVRLDFATPGEARDVSVLRHSSDWVEVVWQPPLLNADCVSGYEVCVSTAAPAGNATCERTGATTLNVTALQPGGVYVVAVEALGPAGARSAAATVAAVTDRKFHRSYDGFTITRLPDETAPTPTKIFRQPIRSNVTPTKSQPRQPDKSCSWSIDDLERSSIVYLSVPPAYVLTCTLTSIRRVQLATMEEKLFHMLKLNKKCECCFAGPCFPVCACCLVLRQWWRANDSGTQEHFGVGSLLVDSSSCLLCGELMVSAALPDRVSLSVLVACFFVSGGGLMTAGPRNTLCCFAGPCFPVCACCLFLRQWWRANDSGTQEHFGVGSLLVDSSSCLLCCELVVSAALPDRVALSVLVACFFVSGGGLMTAGPRNTLDVDAVEGLACVGLTGPTDVQRDVLSSCRCQRRVSPGDHVERHQRAGWLRGAAAGTVSRGLTSHPGCDVSTVAASWRRLATARAYSVASSRCRNCTAQTKAPEGNAVIDFVGGSGPAAPILADQQAHPADVRRGARQTHPRRSEAFQPHPSLLDTRSRRFPFRWSLLSLLVFYRSELSHSLTYQLLGLEACYTFISFALTIWKVQRTPSHAERIMSHSRPTHAVQLITACLHTERISSVQRARARACAIWTTTLDALLSRNKQQPTAVGRQHIVVDFGQTSSTVAAVGSRSGTTGLVVLSWSRPSGVWIQDGREPPSPQDCIGPTPGLNTFPWRVCFHNSRAGSPRSRHSALSHVACQPCLLVTTPIWRERTARFRLFEFIRCVSGATVAERLARLPPTKTNWAQSLAGSPDLASGNHAGRCCWSAGLLGDLPFPPPLHSDAAPYSLQSPSSAFKTPLLSQTRIQMIAGRLPGRITRPVVSRLIHPLPPSRGALGRDMLGMFVESFRLPLSQ</sequence>
<dbReference type="SUPFAM" id="SSF49265">
    <property type="entry name" value="Fibronectin type III"/>
    <property type="match status" value="1"/>
</dbReference>